<evidence type="ECO:0000313" key="2">
    <source>
        <dbReference type="Proteomes" id="UP000215377"/>
    </source>
</evidence>
<comment type="caution">
    <text evidence="1">The sequence shown here is derived from an EMBL/GenBank/DDBJ whole genome shotgun (WGS) entry which is preliminary data.</text>
</comment>
<accession>A0A225NNF4</accession>
<protein>
    <submittedName>
        <fullName evidence="1">Uncharacterized protein</fullName>
    </submittedName>
</protein>
<dbReference type="Proteomes" id="UP000215377">
    <property type="component" value="Unassembled WGS sequence"/>
</dbReference>
<name>A0A225NNF4_9RHOB</name>
<dbReference type="EMBL" id="AQQR01000002">
    <property type="protein sequence ID" value="OWU75819.1"/>
    <property type="molecule type" value="Genomic_DNA"/>
</dbReference>
<dbReference type="AlphaFoldDB" id="A0A225NNF4"/>
<reference evidence="1 2" key="1">
    <citation type="submission" date="2013-04" db="EMBL/GenBank/DDBJ databases">
        <title>Oceanicola sp. 22II1-22F33 Genome Sequencing.</title>
        <authorList>
            <person name="Lai Q."/>
            <person name="Li G."/>
            <person name="Shao Z."/>
        </authorList>
    </citation>
    <scope>NUCLEOTIDE SEQUENCE [LARGE SCALE GENOMIC DNA]</scope>
    <source>
        <strain evidence="1 2">22II1-22F33</strain>
    </source>
</reference>
<gene>
    <name evidence="1" type="ORF">ATO3_06430</name>
</gene>
<dbReference type="OrthoDB" id="7871900at2"/>
<sequence length="115" mass="12387">MCRRIVLGGLLALGVLVALSSAISAALMAPERGAVQREVHALIYGGDLVDLCGEEARHDHRCPLCHGLPDAPEIRLAVRTFLLEPHDAWGQSDDLHRAAQARNICHSTRAPPISV</sequence>
<keyword evidence="2" id="KW-1185">Reference proteome</keyword>
<evidence type="ECO:0000313" key="1">
    <source>
        <dbReference type="EMBL" id="OWU75819.1"/>
    </source>
</evidence>
<proteinExistence type="predicted"/>
<dbReference type="RefSeq" id="WP_143747237.1">
    <property type="nucleotide sequence ID" value="NZ_AQQR01000002.1"/>
</dbReference>
<organism evidence="1 2">
    <name type="scientific">Marinibacterium profundimaris</name>
    <dbReference type="NCBI Taxonomy" id="1679460"/>
    <lineage>
        <taxon>Bacteria</taxon>
        <taxon>Pseudomonadati</taxon>
        <taxon>Pseudomonadota</taxon>
        <taxon>Alphaproteobacteria</taxon>
        <taxon>Rhodobacterales</taxon>
        <taxon>Paracoccaceae</taxon>
        <taxon>Marinibacterium</taxon>
    </lineage>
</organism>